<dbReference type="Proteomes" id="UP000814140">
    <property type="component" value="Unassembled WGS sequence"/>
</dbReference>
<evidence type="ECO:0000313" key="1">
    <source>
        <dbReference type="EMBL" id="KAI0062955.1"/>
    </source>
</evidence>
<dbReference type="EMBL" id="MU277205">
    <property type="protein sequence ID" value="KAI0062955.1"/>
    <property type="molecule type" value="Genomic_DNA"/>
</dbReference>
<proteinExistence type="predicted"/>
<name>A0ACB8T494_9AGAM</name>
<organism evidence="1 2">
    <name type="scientific">Artomyces pyxidatus</name>
    <dbReference type="NCBI Taxonomy" id="48021"/>
    <lineage>
        <taxon>Eukaryota</taxon>
        <taxon>Fungi</taxon>
        <taxon>Dikarya</taxon>
        <taxon>Basidiomycota</taxon>
        <taxon>Agaricomycotina</taxon>
        <taxon>Agaricomycetes</taxon>
        <taxon>Russulales</taxon>
        <taxon>Auriscalpiaceae</taxon>
        <taxon>Artomyces</taxon>
    </lineage>
</organism>
<accession>A0ACB8T494</accession>
<protein>
    <submittedName>
        <fullName evidence="1">Uncharacterized protein</fullName>
    </submittedName>
</protein>
<evidence type="ECO:0000313" key="2">
    <source>
        <dbReference type="Proteomes" id="UP000814140"/>
    </source>
</evidence>
<reference evidence="1" key="1">
    <citation type="submission" date="2021-03" db="EMBL/GenBank/DDBJ databases">
        <authorList>
            <consortium name="DOE Joint Genome Institute"/>
            <person name="Ahrendt S."/>
            <person name="Looney B.P."/>
            <person name="Miyauchi S."/>
            <person name="Morin E."/>
            <person name="Drula E."/>
            <person name="Courty P.E."/>
            <person name="Chicoki N."/>
            <person name="Fauchery L."/>
            <person name="Kohler A."/>
            <person name="Kuo A."/>
            <person name="Labutti K."/>
            <person name="Pangilinan J."/>
            <person name="Lipzen A."/>
            <person name="Riley R."/>
            <person name="Andreopoulos W."/>
            <person name="He G."/>
            <person name="Johnson J."/>
            <person name="Barry K.W."/>
            <person name="Grigoriev I.V."/>
            <person name="Nagy L."/>
            <person name="Hibbett D."/>
            <person name="Henrissat B."/>
            <person name="Matheny P.B."/>
            <person name="Labbe J."/>
            <person name="Martin F."/>
        </authorList>
    </citation>
    <scope>NUCLEOTIDE SEQUENCE</scope>
    <source>
        <strain evidence="1">HHB10654</strain>
    </source>
</reference>
<keyword evidence="2" id="KW-1185">Reference proteome</keyword>
<sequence>MADVAIEFLRAVDAAADAFGPLKSAVGGALYIADKVKTFKSNQEEWADLAAHIQSCLSCVLVPDNVLDTPEDLKEHMSTLASTLKDIIASIERLQAKKTLKRFAAFLTDPKKITDMRLKFDDAIRLFQLRKMVTSERDIAKILKNLNPASIQSMVAGLLHKFRDGIVHDIAVADIIREAFPIAAGASWDPDRACFPGTRVAVLAEIEAWIHSADASKRAEIFLISDVAGSGKSAIAHAVCQRFRSQLVSCFFFARGISGREDYGALLGHIIGDLATLSKDIRGEIGSILEQDRALRTAGPSRQFDDLVMPLCYLYPKDRPIVIVIDALDEGHDDSDHPERGLLRILRDQIPRLPGNFRIVITCRPDHRIMPFLEDKAHVLKLKSPLSGDAAQHDVSVYITQRLQEIKV</sequence>
<gene>
    <name evidence="1" type="ORF">BV25DRAFT_1991145</name>
</gene>
<comment type="caution">
    <text evidence="1">The sequence shown here is derived from an EMBL/GenBank/DDBJ whole genome shotgun (WGS) entry which is preliminary data.</text>
</comment>
<reference evidence="1" key="2">
    <citation type="journal article" date="2022" name="New Phytol.">
        <title>Evolutionary transition to the ectomycorrhizal habit in the genomes of a hyperdiverse lineage of mushroom-forming fungi.</title>
        <authorList>
            <person name="Looney B."/>
            <person name="Miyauchi S."/>
            <person name="Morin E."/>
            <person name="Drula E."/>
            <person name="Courty P.E."/>
            <person name="Kohler A."/>
            <person name="Kuo A."/>
            <person name="LaButti K."/>
            <person name="Pangilinan J."/>
            <person name="Lipzen A."/>
            <person name="Riley R."/>
            <person name="Andreopoulos W."/>
            <person name="He G."/>
            <person name="Johnson J."/>
            <person name="Nolan M."/>
            <person name="Tritt A."/>
            <person name="Barry K.W."/>
            <person name="Grigoriev I.V."/>
            <person name="Nagy L.G."/>
            <person name="Hibbett D."/>
            <person name="Henrissat B."/>
            <person name="Matheny P.B."/>
            <person name="Labbe J."/>
            <person name="Martin F.M."/>
        </authorList>
    </citation>
    <scope>NUCLEOTIDE SEQUENCE</scope>
    <source>
        <strain evidence="1">HHB10654</strain>
    </source>
</reference>